<evidence type="ECO:0000256" key="3">
    <source>
        <dbReference type="ARBA" id="ARBA00022448"/>
    </source>
</evidence>
<feature type="transmembrane region" description="Helical" evidence="8">
    <location>
        <begin position="188"/>
        <end position="212"/>
    </location>
</feature>
<reference evidence="9" key="1">
    <citation type="submission" date="2006-10" db="EMBL/GenBank/DDBJ databases">
        <authorList>
            <person name="Amadeo P."/>
            <person name="Zhao Q."/>
            <person name="Wortman J."/>
            <person name="Fraser-Liggett C."/>
            <person name="Carlton J."/>
        </authorList>
    </citation>
    <scope>NUCLEOTIDE SEQUENCE</scope>
    <source>
        <strain evidence="9">G3</strain>
    </source>
</reference>
<feature type="transmembrane region" description="Helical" evidence="8">
    <location>
        <begin position="160"/>
        <end position="182"/>
    </location>
</feature>
<keyword evidence="5 8" id="KW-0812">Transmembrane</keyword>
<dbReference type="OrthoDB" id="2126698at2759"/>
<keyword evidence="3" id="KW-0813">Transport</keyword>
<dbReference type="Proteomes" id="UP000001542">
    <property type="component" value="Unassembled WGS sequence"/>
</dbReference>
<feature type="transmembrane region" description="Helical" evidence="8">
    <location>
        <begin position="447"/>
        <end position="469"/>
    </location>
</feature>
<keyword evidence="6 8" id="KW-1133">Transmembrane helix</keyword>
<accession>A2DRX2</accession>
<sequence length="488" mass="54250">MKSPLFDPNAIKTDYTTPKMTRSLSKEQLRYEAHSPFMTLLEMSVGPLIYMLGIAIHDAIDLLLISKAFTETEVTIVGFATTIRYLCMSVAIYFSQACVAKTSALIGADRFSFAAQVTADLYRLAFVSSIIIPVIFYFISDPLLRFMGCTPAMSKEACSYLIPILCLMPLISTFQLSCGTLQSEGRSILSGLMQLTAFALNCGVFGPALLFGLKIPFKYAGFSFAISQALPGIVLSLLIFSGKLNDYIKWGNLVKKPIKETYDSLKIASPYILNVIAGVFPPLILINLMMNAASKQGITQYCGPVYSIFLKLQPLVNCFSISFGQGMLGTGSYAHGSGNDNRLLHIYYSTFGLTLIFQLVLLPIIVFFPRYVAKIWLRDSKSLDLSVKMLPIPFYTNWTTAINESVTALLQCLSYSKTAISPSLTRGAFYIIYSFAIYYLTNKDDCVKMMYVYCANDLTILLLDLIIWIKPIRKLTRKKPNTDSMASV</sequence>
<feature type="transmembrane region" description="Helical" evidence="8">
    <location>
        <begin position="346"/>
        <end position="368"/>
    </location>
</feature>
<feature type="transmembrane region" description="Helical" evidence="8">
    <location>
        <begin position="45"/>
        <end position="64"/>
    </location>
</feature>
<keyword evidence="4" id="KW-1003">Cell membrane</keyword>
<evidence type="ECO:0008006" key="11">
    <source>
        <dbReference type="Google" id="ProtNLM"/>
    </source>
</evidence>
<dbReference type="InParanoid" id="A2DRX2"/>
<dbReference type="EMBL" id="DS113237">
    <property type="protein sequence ID" value="EAY16919.1"/>
    <property type="molecule type" value="Genomic_DNA"/>
</dbReference>
<dbReference type="KEGG" id="tva:4774931"/>
<evidence type="ECO:0000313" key="9">
    <source>
        <dbReference type="EMBL" id="EAY16919.1"/>
    </source>
</evidence>
<protein>
    <recommendedName>
        <fullName evidence="11">MatE family protein</fullName>
    </recommendedName>
</protein>
<dbReference type="GO" id="GO:0015297">
    <property type="term" value="F:antiporter activity"/>
    <property type="evidence" value="ECO:0007669"/>
    <property type="project" value="InterPro"/>
</dbReference>
<evidence type="ECO:0000256" key="6">
    <source>
        <dbReference type="ARBA" id="ARBA00022989"/>
    </source>
</evidence>
<dbReference type="GO" id="GO:0005886">
    <property type="term" value="C:plasma membrane"/>
    <property type="evidence" value="ECO:0007669"/>
    <property type="project" value="UniProtKB-SubCell"/>
</dbReference>
<feature type="transmembrane region" description="Helical" evidence="8">
    <location>
        <begin position="219"/>
        <end position="240"/>
    </location>
</feature>
<dbReference type="Pfam" id="PF01554">
    <property type="entry name" value="MatE"/>
    <property type="match status" value="2"/>
</dbReference>
<feature type="transmembrane region" description="Helical" evidence="8">
    <location>
        <begin position="423"/>
        <end position="441"/>
    </location>
</feature>
<feature type="transmembrane region" description="Helical" evidence="8">
    <location>
        <begin position="271"/>
        <end position="293"/>
    </location>
</feature>
<keyword evidence="10" id="KW-1185">Reference proteome</keyword>
<dbReference type="VEuPathDB" id="TrichDB:TVAG_150700"/>
<organism evidence="9 10">
    <name type="scientific">Trichomonas vaginalis (strain ATCC PRA-98 / G3)</name>
    <dbReference type="NCBI Taxonomy" id="412133"/>
    <lineage>
        <taxon>Eukaryota</taxon>
        <taxon>Metamonada</taxon>
        <taxon>Parabasalia</taxon>
        <taxon>Trichomonadida</taxon>
        <taxon>Trichomonadidae</taxon>
        <taxon>Trichomonas</taxon>
    </lineage>
</organism>
<dbReference type="SMR" id="A2DRX2"/>
<evidence type="ECO:0000313" key="10">
    <source>
        <dbReference type="Proteomes" id="UP000001542"/>
    </source>
</evidence>
<dbReference type="InterPro" id="IPR002528">
    <property type="entry name" value="MATE_fam"/>
</dbReference>
<feature type="transmembrane region" description="Helical" evidence="8">
    <location>
        <begin position="121"/>
        <end position="139"/>
    </location>
</feature>
<evidence type="ECO:0000256" key="7">
    <source>
        <dbReference type="ARBA" id="ARBA00023136"/>
    </source>
</evidence>
<evidence type="ECO:0000256" key="8">
    <source>
        <dbReference type="SAM" id="Phobius"/>
    </source>
</evidence>
<reference evidence="9" key="2">
    <citation type="journal article" date="2007" name="Science">
        <title>Draft genome sequence of the sexually transmitted pathogen Trichomonas vaginalis.</title>
        <authorList>
            <person name="Carlton J.M."/>
            <person name="Hirt R.P."/>
            <person name="Silva J.C."/>
            <person name="Delcher A.L."/>
            <person name="Schatz M."/>
            <person name="Zhao Q."/>
            <person name="Wortman J.R."/>
            <person name="Bidwell S.L."/>
            <person name="Alsmark U.C.M."/>
            <person name="Besteiro S."/>
            <person name="Sicheritz-Ponten T."/>
            <person name="Noel C.J."/>
            <person name="Dacks J.B."/>
            <person name="Foster P.G."/>
            <person name="Simillion C."/>
            <person name="Van de Peer Y."/>
            <person name="Miranda-Saavedra D."/>
            <person name="Barton G.J."/>
            <person name="Westrop G.D."/>
            <person name="Mueller S."/>
            <person name="Dessi D."/>
            <person name="Fiori P.L."/>
            <person name="Ren Q."/>
            <person name="Paulsen I."/>
            <person name="Zhang H."/>
            <person name="Bastida-Corcuera F.D."/>
            <person name="Simoes-Barbosa A."/>
            <person name="Brown M.T."/>
            <person name="Hayes R.D."/>
            <person name="Mukherjee M."/>
            <person name="Okumura C.Y."/>
            <person name="Schneider R."/>
            <person name="Smith A.J."/>
            <person name="Vanacova S."/>
            <person name="Villalvazo M."/>
            <person name="Haas B.J."/>
            <person name="Pertea M."/>
            <person name="Feldblyum T.V."/>
            <person name="Utterback T.R."/>
            <person name="Shu C.L."/>
            <person name="Osoegawa K."/>
            <person name="de Jong P.J."/>
            <person name="Hrdy I."/>
            <person name="Horvathova L."/>
            <person name="Zubacova Z."/>
            <person name="Dolezal P."/>
            <person name="Malik S.B."/>
            <person name="Logsdon J.M. Jr."/>
            <person name="Henze K."/>
            <person name="Gupta A."/>
            <person name="Wang C.C."/>
            <person name="Dunne R.L."/>
            <person name="Upcroft J.A."/>
            <person name="Upcroft P."/>
            <person name="White O."/>
            <person name="Salzberg S.L."/>
            <person name="Tang P."/>
            <person name="Chiu C.-H."/>
            <person name="Lee Y.-S."/>
            <person name="Embley T.M."/>
            <person name="Coombs G.H."/>
            <person name="Mottram J.C."/>
            <person name="Tachezy J."/>
            <person name="Fraser-Liggett C.M."/>
            <person name="Johnson P.J."/>
        </authorList>
    </citation>
    <scope>NUCLEOTIDE SEQUENCE [LARGE SCALE GENOMIC DNA]</scope>
    <source>
        <strain evidence="9">G3</strain>
    </source>
</reference>
<name>A2DRX2_TRIV3</name>
<dbReference type="GO" id="GO:0042910">
    <property type="term" value="F:xenobiotic transmembrane transporter activity"/>
    <property type="evidence" value="ECO:0007669"/>
    <property type="project" value="InterPro"/>
</dbReference>
<gene>
    <name evidence="9" type="ORF">TVAG_150700</name>
</gene>
<dbReference type="CDD" id="cd12082">
    <property type="entry name" value="MATE_like"/>
    <property type="match status" value="1"/>
</dbReference>
<dbReference type="InterPro" id="IPR052031">
    <property type="entry name" value="Membrane_Transporter-Flippase"/>
</dbReference>
<comment type="subcellular location">
    <subcellularLocation>
        <location evidence="1">Cell membrane</location>
        <topology evidence="1">Multi-pass membrane protein</topology>
    </subcellularLocation>
</comment>
<dbReference type="PANTHER" id="PTHR43549:SF2">
    <property type="entry name" value="MULTIDRUG RESISTANCE PROTEIN NORM-RELATED"/>
    <property type="match status" value="1"/>
</dbReference>
<proteinExistence type="inferred from homology"/>
<dbReference type="PANTHER" id="PTHR43549">
    <property type="entry name" value="MULTIDRUG RESISTANCE PROTEIN YPNP-RELATED"/>
    <property type="match status" value="1"/>
</dbReference>
<evidence type="ECO:0000256" key="4">
    <source>
        <dbReference type="ARBA" id="ARBA00022475"/>
    </source>
</evidence>
<dbReference type="RefSeq" id="XP_001329142.1">
    <property type="nucleotide sequence ID" value="XM_001329107.1"/>
</dbReference>
<evidence type="ECO:0000256" key="5">
    <source>
        <dbReference type="ARBA" id="ARBA00022692"/>
    </source>
</evidence>
<keyword evidence="7 8" id="KW-0472">Membrane</keyword>
<dbReference type="VEuPathDB" id="TrichDB:TVAGG3_0978430"/>
<dbReference type="AlphaFoldDB" id="A2DRX2"/>
<evidence type="ECO:0000256" key="2">
    <source>
        <dbReference type="ARBA" id="ARBA00010199"/>
    </source>
</evidence>
<comment type="similarity">
    <text evidence="2">Belongs to the multi antimicrobial extrusion (MATE) (TC 2.A.66.1) family.</text>
</comment>
<evidence type="ECO:0000256" key="1">
    <source>
        <dbReference type="ARBA" id="ARBA00004651"/>
    </source>
</evidence>